<feature type="domain" description="Hydantoinase B/oxoprolinase" evidence="2">
    <location>
        <begin position="1"/>
        <end position="510"/>
    </location>
</feature>
<evidence type="ECO:0000256" key="1">
    <source>
        <dbReference type="SAM" id="MobiDB-lite"/>
    </source>
</evidence>
<dbReference type="GO" id="GO:0006749">
    <property type="term" value="P:glutathione metabolic process"/>
    <property type="evidence" value="ECO:0007669"/>
    <property type="project" value="TreeGrafter"/>
</dbReference>
<accession>A0A381Y348</accession>
<dbReference type="PANTHER" id="PTHR11365">
    <property type="entry name" value="5-OXOPROLINASE RELATED"/>
    <property type="match status" value="1"/>
</dbReference>
<dbReference type="AlphaFoldDB" id="A0A381Y348"/>
<dbReference type="GO" id="GO:0005829">
    <property type="term" value="C:cytosol"/>
    <property type="evidence" value="ECO:0007669"/>
    <property type="project" value="TreeGrafter"/>
</dbReference>
<dbReference type="InterPro" id="IPR003692">
    <property type="entry name" value="Hydantoinase_B"/>
</dbReference>
<gene>
    <name evidence="3" type="ORF">METZ01_LOCUS124390</name>
</gene>
<feature type="region of interest" description="Disordered" evidence="1">
    <location>
        <begin position="462"/>
        <end position="528"/>
    </location>
</feature>
<dbReference type="GO" id="GO:0017168">
    <property type="term" value="F:5-oxoprolinase (ATP-hydrolyzing) activity"/>
    <property type="evidence" value="ECO:0007669"/>
    <property type="project" value="TreeGrafter"/>
</dbReference>
<dbReference type="Pfam" id="PF02538">
    <property type="entry name" value="Hydantoinase_B"/>
    <property type="match status" value="1"/>
</dbReference>
<dbReference type="InterPro" id="IPR045079">
    <property type="entry name" value="Oxoprolinase-like"/>
</dbReference>
<proteinExistence type="predicted"/>
<organism evidence="3">
    <name type="scientific">marine metagenome</name>
    <dbReference type="NCBI Taxonomy" id="408172"/>
    <lineage>
        <taxon>unclassified sequences</taxon>
        <taxon>metagenomes</taxon>
        <taxon>ecological metagenomes</taxon>
    </lineage>
</organism>
<evidence type="ECO:0000259" key="2">
    <source>
        <dbReference type="Pfam" id="PF02538"/>
    </source>
</evidence>
<sequence>QVMWNRLISIVEEQALALVRAAFSTSVREAGDLSAGVYDVEGRMIAQAITGTPGHVNTMAAAVANFIEDIGPHRIYEGDAYITNDPWKGTGHLHDFTVVTPVFRRDRLIGYFGCTAHVVDVGGRGFGPDATEVYEEGLFVPIMKFVERGVVNVDLVNIVRHNVREANQVVGDLYSLAACNDTGLRRLEDMLDEFDLDDLTGLADFVFRRTAEATRERLRALPSGTYTNEMRVDGYNEAVTLAVTLTVTDDGAHADFAGTSPTCAHGVNVPLVYAHAYFSYAMLVALAPEMPSNFASLAAFTVSAPEGCILNARHPDPVAVRHVTGHFVTDLCLGAIAEALPHVIPAEGAGALWNFHVSARAADPASGLPPREILMFNSGGTGARPSLDGLNSTAFPSGVRTMSSEATEQVGPIVIWRKELRPDSGGAGRFRGGLGQIIELGPAEGYEFGFSCMFDRVENPARGRRGGGSGAPGRVYLDDGTPFDAKGKQPVPAGRRLILELPGGGGFGNPDQRDPEASERDRTQGYVG</sequence>
<reference evidence="3" key="1">
    <citation type="submission" date="2018-05" db="EMBL/GenBank/DDBJ databases">
        <authorList>
            <person name="Lanie J.A."/>
            <person name="Ng W.-L."/>
            <person name="Kazmierczak K.M."/>
            <person name="Andrzejewski T.M."/>
            <person name="Davidsen T.M."/>
            <person name="Wayne K.J."/>
            <person name="Tettelin H."/>
            <person name="Glass J.I."/>
            <person name="Rusch D."/>
            <person name="Podicherti R."/>
            <person name="Tsui H.-C.T."/>
            <person name="Winkler M.E."/>
        </authorList>
    </citation>
    <scope>NUCLEOTIDE SEQUENCE</scope>
</reference>
<evidence type="ECO:0000313" key="3">
    <source>
        <dbReference type="EMBL" id="SVA71536.1"/>
    </source>
</evidence>
<feature type="compositionally biased region" description="Basic and acidic residues" evidence="1">
    <location>
        <begin position="511"/>
        <end position="528"/>
    </location>
</feature>
<dbReference type="EMBL" id="UINC01017299">
    <property type="protein sequence ID" value="SVA71536.1"/>
    <property type="molecule type" value="Genomic_DNA"/>
</dbReference>
<feature type="non-terminal residue" evidence="3">
    <location>
        <position position="1"/>
    </location>
</feature>
<dbReference type="PANTHER" id="PTHR11365:SF23">
    <property type="entry name" value="HYPOTHETICAL 5-OXOPROLINASE (EUROFUNG)-RELATED"/>
    <property type="match status" value="1"/>
</dbReference>
<name>A0A381Y348_9ZZZZ</name>
<protein>
    <recommendedName>
        <fullName evidence="2">Hydantoinase B/oxoprolinase domain-containing protein</fullName>
    </recommendedName>
</protein>